<gene>
    <name evidence="1" type="ORF">A11S_449</name>
</gene>
<sequence length="39" mass="4340">MGEFLQGGLSVRCFIDVADVDLREEIANNAEHCFVIVDN</sequence>
<name>M4VGU6_9BACT</name>
<protein>
    <submittedName>
        <fullName evidence="1">Uncharacterized protein</fullName>
    </submittedName>
</protein>
<dbReference type="EMBL" id="CP003538">
    <property type="protein sequence ID" value="AGH97276.1"/>
    <property type="molecule type" value="Genomic_DNA"/>
</dbReference>
<reference evidence="1 2" key="1">
    <citation type="journal article" date="2013" name="ISME J.">
        <title>By their genes ye shall know them: genomic signatures of predatory bacteria.</title>
        <authorList>
            <person name="Pasternak Z."/>
            <person name="Pietrokovski S."/>
            <person name="Rotem O."/>
            <person name="Gophna U."/>
            <person name="Lurie-Weinberger M.N."/>
            <person name="Jurkevitch E."/>
        </authorList>
    </citation>
    <scope>NUCLEOTIDE SEQUENCE [LARGE SCALE GENOMIC DNA]</scope>
    <source>
        <strain evidence="1">EPB</strain>
    </source>
</reference>
<evidence type="ECO:0000313" key="1">
    <source>
        <dbReference type="EMBL" id="AGH97276.1"/>
    </source>
</evidence>
<evidence type="ECO:0000313" key="2">
    <source>
        <dbReference type="Proteomes" id="UP000011932"/>
    </source>
</evidence>
<organism evidence="1 2">
    <name type="scientific">Micavibrio aeruginosavorus EPB</name>
    <dbReference type="NCBI Taxonomy" id="349215"/>
    <lineage>
        <taxon>Bacteria</taxon>
        <taxon>Pseudomonadati</taxon>
        <taxon>Bdellovibrionota</taxon>
        <taxon>Bdellovibrionia</taxon>
        <taxon>Bdellovibrionales</taxon>
        <taxon>Pseudobdellovibrionaceae</taxon>
        <taxon>Micavibrio</taxon>
    </lineage>
</organism>
<dbReference type="KEGG" id="man:A11S_449"/>
<dbReference type="Proteomes" id="UP000011932">
    <property type="component" value="Chromosome"/>
</dbReference>
<accession>M4VGU6</accession>
<dbReference type="AlphaFoldDB" id="M4VGU6"/>
<proteinExistence type="predicted"/>
<dbReference type="STRING" id="349215.A11S_449"/>
<dbReference type="HOGENOM" id="CLU_3312680_0_0_5"/>